<dbReference type="PANTHER" id="PTHR10332:SF10">
    <property type="entry name" value="EQUILIBRATIVE NUCLEOSIDE TRANSPORTER 4"/>
    <property type="match status" value="1"/>
</dbReference>
<feature type="transmembrane region" description="Helical" evidence="8">
    <location>
        <begin position="132"/>
        <end position="152"/>
    </location>
</feature>
<organism evidence="9 10">
    <name type="scientific">Naegleria lovaniensis</name>
    <name type="common">Amoeba</name>
    <dbReference type="NCBI Taxonomy" id="51637"/>
    <lineage>
        <taxon>Eukaryota</taxon>
        <taxon>Discoba</taxon>
        <taxon>Heterolobosea</taxon>
        <taxon>Tetramitia</taxon>
        <taxon>Eutetramitia</taxon>
        <taxon>Vahlkampfiidae</taxon>
        <taxon>Naegleria</taxon>
    </lineage>
</organism>
<keyword evidence="5 8" id="KW-1133">Transmembrane helix</keyword>
<feature type="transmembrane region" description="Helical" evidence="8">
    <location>
        <begin position="246"/>
        <end position="265"/>
    </location>
</feature>
<evidence type="ECO:0000256" key="8">
    <source>
        <dbReference type="SAM" id="Phobius"/>
    </source>
</evidence>
<dbReference type="SUPFAM" id="SSF103473">
    <property type="entry name" value="MFS general substrate transporter"/>
    <property type="match status" value="1"/>
</dbReference>
<name>A0AA88H6T7_NAELO</name>
<keyword evidence="3" id="KW-0813">Transport</keyword>
<comment type="subcellular location">
    <subcellularLocation>
        <location evidence="1">Membrane</location>
        <topology evidence="1">Multi-pass membrane protein</topology>
    </subcellularLocation>
</comment>
<feature type="transmembrane region" description="Helical" evidence="8">
    <location>
        <begin position="483"/>
        <end position="505"/>
    </location>
</feature>
<comment type="similarity">
    <text evidence="2">Belongs to the SLC29A/ENT transporter (TC 2.A.57) family.</text>
</comment>
<dbReference type="InterPro" id="IPR036259">
    <property type="entry name" value="MFS_trans_sf"/>
</dbReference>
<feature type="transmembrane region" description="Helical" evidence="8">
    <location>
        <begin position="82"/>
        <end position="107"/>
    </location>
</feature>
<keyword evidence="10" id="KW-1185">Reference proteome</keyword>
<feature type="transmembrane region" description="Helical" evidence="8">
    <location>
        <begin position="416"/>
        <end position="438"/>
    </location>
</feature>
<feature type="region of interest" description="Disordered" evidence="7">
    <location>
        <begin position="346"/>
        <end position="399"/>
    </location>
</feature>
<evidence type="ECO:0000256" key="2">
    <source>
        <dbReference type="ARBA" id="ARBA00007965"/>
    </source>
</evidence>
<dbReference type="RefSeq" id="XP_044555535.1">
    <property type="nucleotide sequence ID" value="XM_044697114.1"/>
</dbReference>
<sequence>MPNVQARGAYTPLTDGNDDEFYGEEDISLVTNPMRVNDEEVHGNNHHGGNVPTSSERKFVSFAEKVSRTETKKLMKGIPRDAFSLARIMFLLMGSGILVPGICYQLAVDWFSVIFPSQGDSDSFNLLDFIEYILSLGFNIGQLAAILLYTIFMWRKSVHTLKAQTFTVEQFIFMGYALNFVCVMVTLFINIVLVMQYGFDNKDETYDKIFMLACIIVLNCLVGVGSGVLSSAVISFAANFTWKYTVFFLVGLSLGNAVLSVFRIFSRLIWYDTAQGLFNSIILFFSFSAIIQVICIIAFIYLLRLPITKYCKEHYVNMQTPNRDLDEQIRVSRLEKDMIMEQKMKEEADNVSYKSSSESNDLPTASTVGAINNGGGGEGEETEDNTQTEITEKPQEPEDSNINELSMTWISLMKRLWSPGLGIFITFVTTFSLAPGLITDIKFYHDNKSSWNPIVTLSIFNIFDCIGRALPNWKRTILLTHKQLWVLILLRLGFIPTVIFCVNPLLINQPIWYAIILALFGLTNGYCCSIGMASGPSIVKAAQQEKAAYMMSFFLNFGLFIGSAIGIGVGYLVHFTW</sequence>
<feature type="transmembrane region" description="Helical" evidence="8">
    <location>
        <begin position="450"/>
        <end position="471"/>
    </location>
</feature>
<dbReference type="PANTHER" id="PTHR10332">
    <property type="entry name" value="EQUILIBRATIVE NUCLEOSIDE TRANSPORTER"/>
    <property type="match status" value="1"/>
</dbReference>
<feature type="compositionally biased region" description="Polar residues" evidence="7">
    <location>
        <begin position="352"/>
        <end position="370"/>
    </location>
</feature>
<proteinExistence type="inferred from homology"/>
<keyword evidence="6 8" id="KW-0472">Membrane</keyword>
<evidence type="ECO:0000256" key="3">
    <source>
        <dbReference type="ARBA" id="ARBA00022448"/>
    </source>
</evidence>
<keyword evidence="4 8" id="KW-0812">Transmembrane</keyword>
<evidence type="ECO:0000256" key="1">
    <source>
        <dbReference type="ARBA" id="ARBA00004141"/>
    </source>
</evidence>
<evidence type="ECO:0000256" key="4">
    <source>
        <dbReference type="ARBA" id="ARBA00022692"/>
    </source>
</evidence>
<dbReference type="GO" id="GO:0005337">
    <property type="term" value="F:nucleoside transmembrane transporter activity"/>
    <property type="evidence" value="ECO:0007669"/>
    <property type="project" value="InterPro"/>
</dbReference>
<protein>
    <recommendedName>
        <fullName evidence="11">Equilibrative nucleoside transporter</fullName>
    </recommendedName>
</protein>
<dbReference type="Proteomes" id="UP000816034">
    <property type="component" value="Unassembled WGS sequence"/>
</dbReference>
<dbReference type="EMBL" id="PYSW02000002">
    <property type="protein sequence ID" value="KAG2393641.1"/>
    <property type="molecule type" value="Genomic_DNA"/>
</dbReference>
<dbReference type="AlphaFoldDB" id="A0AA88H6T7"/>
<evidence type="ECO:0000313" key="10">
    <source>
        <dbReference type="Proteomes" id="UP000816034"/>
    </source>
</evidence>
<evidence type="ECO:0000256" key="6">
    <source>
        <dbReference type="ARBA" id="ARBA00023136"/>
    </source>
</evidence>
<feature type="transmembrane region" description="Helical" evidence="8">
    <location>
        <begin position="209"/>
        <end position="234"/>
    </location>
</feature>
<accession>A0AA88H6T7</accession>
<feature type="transmembrane region" description="Helical" evidence="8">
    <location>
        <begin position="173"/>
        <end position="197"/>
    </location>
</feature>
<dbReference type="Pfam" id="PF01733">
    <property type="entry name" value="Nucleoside_tran"/>
    <property type="match status" value="1"/>
</dbReference>
<feature type="transmembrane region" description="Helical" evidence="8">
    <location>
        <begin position="553"/>
        <end position="573"/>
    </location>
</feature>
<dbReference type="GO" id="GO:0005886">
    <property type="term" value="C:plasma membrane"/>
    <property type="evidence" value="ECO:0007669"/>
    <property type="project" value="TreeGrafter"/>
</dbReference>
<comment type="caution">
    <text evidence="9">The sequence shown here is derived from an EMBL/GenBank/DDBJ whole genome shotgun (WGS) entry which is preliminary data.</text>
</comment>
<reference evidence="9 10" key="1">
    <citation type="journal article" date="2018" name="BMC Genomics">
        <title>The genome of Naegleria lovaniensis, the basis for a comparative approach to unravel pathogenicity factors of the human pathogenic amoeba N. fowleri.</title>
        <authorList>
            <person name="Liechti N."/>
            <person name="Schurch N."/>
            <person name="Bruggmann R."/>
            <person name="Wittwer M."/>
        </authorList>
    </citation>
    <scope>NUCLEOTIDE SEQUENCE [LARGE SCALE GENOMIC DNA]</scope>
    <source>
        <strain evidence="9 10">ATCC 30569</strain>
    </source>
</reference>
<evidence type="ECO:0008006" key="11">
    <source>
        <dbReference type="Google" id="ProtNLM"/>
    </source>
</evidence>
<feature type="transmembrane region" description="Helical" evidence="8">
    <location>
        <begin position="511"/>
        <end position="532"/>
    </location>
</feature>
<evidence type="ECO:0000313" key="9">
    <source>
        <dbReference type="EMBL" id="KAG2393641.1"/>
    </source>
</evidence>
<dbReference type="GeneID" id="68099626"/>
<evidence type="ECO:0000256" key="7">
    <source>
        <dbReference type="SAM" id="MobiDB-lite"/>
    </source>
</evidence>
<evidence type="ECO:0000256" key="5">
    <source>
        <dbReference type="ARBA" id="ARBA00022989"/>
    </source>
</evidence>
<gene>
    <name evidence="9" type="ORF">C9374_007172</name>
</gene>
<feature type="transmembrane region" description="Helical" evidence="8">
    <location>
        <begin position="277"/>
        <end position="303"/>
    </location>
</feature>
<dbReference type="InterPro" id="IPR002259">
    <property type="entry name" value="Eqnu_transpt"/>
</dbReference>